<dbReference type="Proteomes" id="UP000184546">
    <property type="component" value="Unassembled WGS sequence"/>
</dbReference>
<dbReference type="AlphaFoldDB" id="A0A1L9WM47"/>
<sequence>MMDGDLLRKLRVEDVRVDRNSPTRRTDYSSKATTYSRIPHIMAPRTLDRRIIHFKASHTLDNLPLELFWLITEFLDDYSLSALRCVSKALKAKTTSPWQCSRLRPFSIHVDPEDPGRVCIRPDGAEALAPRALPGQYRALQCARQLIFEFSPYLFHPKGLPEFCLITLGRILHDNPVPQALKLQALTLCALYSNGKCPGWSEDYSIVPRNPFNLAGLRDKFSAHWGHLTQLAVYMPGAKDAAAMVNDLVISCILPHAPRLEDFRHFGGPLFNMHIPNRMLGQLARLDPRPPLKRQDINTADISWHPHEITRALQAYGRTDGSDRWPEVFTEAFPL</sequence>
<dbReference type="OrthoDB" id="4502233at2759"/>
<protein>
    <recommendedName>
        <fullName evidence="1">F-box domain-containing protein</fullName>
    </recommendedName>
</protein>
<dbReference type="OMA" id="HIMAPRT"/>
<proteinExistence type="predicted"/>
<dbReference type="GeneID" id="30970525"/>
<accession>A0A1L9WM47</accession>
<dbReference type="InterPro" id="IPR036047">
    <property type="entry name" value="F-box-like_dom_sf"/>
</dbReference>
<dbReference type="Pfam" id="PF00646">
    <property type="entry name" value="F-box"/>
    <property type="match status" value="1"/>
</dbReference>
<organism evidence="2 3">
    <name type="scientific">Aspergillus aculeatus (strain ATCC 16872 / CBS 172.66 / WB 5094)</name>
    <dbReference type="NCBI Taxonomy" id="690307"/>
    <lineage>
        <taxon>Eukaryota</taxon>
        <taxon>Fungi</taxon>
        <taxon>Dikarya</taxon>
        <taxon>Ascomycota</taxon>
        <taxon>Pezizomycotina</taxon>
        <taxon>Eurotiomycetes</taxon>
        <taxon>Eurotiomycetidae</taxon>
        <taxon>Eurotiales</taxon>
        <taxon>Aspergillaceae</taxon>
        <taxon>Aspergillus</taxon>
        <taxon>Aspergillus subgen. Circumdati</taxon>
    </lineage>
</organism>
<dbReference type="InterPro" id="IPR001810">
    <property type="entry name" value="F-box_dom"/>
</dbReference>
<name>A0A1L9WM47_ASPA1</name>
<evidence type="ECO:0000259" key="1">
    <source>
        <dbReference type="Pfam" id="PF00646"/>
    </source>
</evidence>
<feature type="domain" description="F-box" evidence="1">
    <location>
        <begin position="60"/>
        <end position="96"/>
    </location>
</feature>
<dbReference type="VEuPathDB" id="FungiDB:ASPACDRAFT_124111"/>
<keyword evidence="3" id="KW-1185">Reference proteome</keyword>
<gene>
    <name evidence="2" type="ORF">ASPACDRAFT_124111</name>
</gene>
<dbReference type="EMBL" id="KV878983">
    <property type="protein sequence ID" value="OJJ97236.1"/>
    <property type="molecule type" value="Genomic_DNA"/>
</dbReference>
<reference evidence="3" key="1">
    <citation type="journal article" date="2017" name="Genome Biol.">
        <title>Comparative genomics reveals high biological diversity and specific adaptations in the industrially and medically important fungal genus Aspergillus.</title>
        <authorList>
            <person name="de Vries R.P."/>
            <person name="Riley R."/>
            <person name="Wiebenga A."/>
            <person name="Aguilar-Osorio G."/>
            <person name="Amillis S."/>
            <person name="Uchima C.A."/>
            <person name="Anderluh G."/>
            <person name="Asadollahi M."/>
            <person name="Askin M."/>
            <person name="Barry K."/>
            <person name="Battaglia E."/>
            <person name="Bayram O."/>
            <person name="Benocci T."/>
            <person name="Braus-Stromeyer S.A."/>
            <person name="Caldana C."/>
            <person name="Canovas D."/>
            <person name="Cerqueira G.C."/>
            <person name="Chen F."/>
            <person name="Chen W."/>
            <person name="Choi C."/>
            <person name="Clum A."/>
            <person name="Dos Santos R.A."/>
            <person name="Damasio A.R."/>
            <person name="Diallinas G."/>
            <person name="Emri T."/>
            <person name="Fekete E."/>
            <person name="Flipphi M."/>
            <person name="Freyberg S."/>
            <person name="Gallo A."/>
            <person name="Gournas C."/>
            <person name="Habgood R."/>
            <person name="Hainaut M."/>
            <person name="Harispe M.L."/>
            <person name="Henrissat B."/>
            <person name="Hilden K.S."/>
            <person name="Hope R."/>
            <person name="Hossain A."/>
            <person name="Karabika E."/>
            <person name="Karaffa L."/>
            <person name="Karanyi Z."/>
            <person name="Krasevec N."/>
            <person name="Kuo A."/>
            <person name="Kusch H."/>
            <person name="LaButti K."/>
            <person name="Lagendijk E.L."/>
            <person name="Lapidus A."/>
            <person name="Levasseur A."/>
            <person name="Lindquist E."/>
            <person name="Lipzen A."/>
            <person name="Logrieco A.F."/>
            <person name="MacCabe A."/>
            <person name="Maekelae M.R."/>
            <person name="Malavazi I."/>
            <person name="Melin P."/>
            <person name="Meyer V."/>
            <person name="Mielnichuk N."/>
            <person name="Miskei M."/>
            <person name="Molnar A.P."/>
            <person name="Mule G."/>
            <person name="Ngan C.Y."/>
            <person name="Orejas M."/>
            <person name="Orosz E."/>
            <person name="Ouedraogo J.P."/>
            <person name="Overkamp K.M."/>
            <person name="Park H.-S."/>
            <person name="Perrone G."/>
            <person name="Piumi F."/>
            <person name="Punt P.J."/>
            <person name="Ram A.F."/>
            <person name="Ramon A."/>
            <person name="Rauscher S."/>
            <person name="Record E."/>
            <person name="Riano-Pachon D.M."/>
            <person name="Robert V."/>
            <person name="Roehrig J."/>
            <person name="Ruller R."/>
            <person name="Salamov A."/>
            <person name="Salih N.S."/>
            <person name="Samson R.A."/>
            <person name="Sandor E."/>
            <person name="Sanguinetti M."/>
            <person name="Schuetze T."/>
            <person name="Sepcic K."/>
            <person name="Shelest E."/>
            <person name="Sherlock G."/>
            <person name="Sophianopoulou V."/>
            <person name="Squina F.M."/>
            <person name="Sun H."/>
            <person name="Susca A."/>
            <person name="Todd R.B."/>
            <person name="Tsang A."/>
            <person name="Unkles S.E."/>
            <person name="van de Wiele N."/>
            <person name="van Rossen-Uffink D."/>
            <person name="Oliveira J.V."/>
            <person name="Vesth T.C."/>
            <person name="Visser J."/>
            <person name="Yu J.-H."/>
            <person name="Zhou M."/>
            <person name="Andersen M.R."/>
            <person name="Archer D.B."/>
            <person name="Baker S.E."/>
            <person name="Benoit I."/>
            <person name="Brakhage A.A."/>
            <person name="Braus G.H."/>
            <person name="Fischer R."/>
            <person name="Frisvad J.C."/>
            <person name="Goldman G.H."/>
            <person name="Houbraken J."/>
            <person name="Oakley B."/>
            <person name="Pocsi I."/>
            <person name="Scazzocchio C."/>
            <person name="Seiboth B."/>
            <person name="vanKuyk P.A."/>
            <person name="Wortman J."/>
            <person name="Dyer P.S."/>
            <person name="Grigoriev I.V."/>
        </authorList>
    </citation>
    <scope>NUCLEOTIDE SEQUENCE [LARGE SCALE GENOMIC DNA]</scope>
    <source>
        <strain evidence="3">ATCC 16872 / CBS 172.66 / WB 5094</strain>
    </source>
</reference>
<evidence type="ECO:0000313" key="2">
    <source>
        <dbReference type="EMBL" id="OJJ97236.1"/>
    </source>
</evidence>
<dbReference type="RefSeq" id="XP_020053576.1">
    <property type="nucleotide sequence ID" value="XM_020196711.1"/>
</dbReference>
<evidence type="ECO:0000313" key="3">
    <source>
        <dbReference type="Proteomes" id="UP000184546"/>
    </source>
</evidence>
<dbReference type="SUPFAM" id="SSF81383">
    <property type="entry name" value="F-box domain"/>
    <property type="match status" value="1"/>
</dbReference>